<accession>A0A2T2ZVY8</accession>
<comment type="subcellular location">
    <subcellularLocation>
        <location evidence="1">Nucleus</location>
    </subcellularLocation>
</comment>
<evidence type="ECO:0000256" key="2">
    <source>
        <dbReference type="ARBA" id="ARBA00005892"/>
    </source>
</evidence>
<gene>
    <name evidence="5" type="ORF">BD289DRAFT_377082</name>
</gene>
<organism evidence="5 6">
    <name type="scientific">Coniella lustricola</name>
    <dbReference type="NCBI Taxonomy" id="2025994"/>
    <lineage>
        <taxon>Eukaryota</taxon>
        <taxon>Fungi</taxon>
        <taxon>Dikarya</taxon>
        <taxon>Ascomycota</taxon>
        <taxon>Pezizomycotina</taxon>
        <taxon>Sordariomycetes</taxon>
        <taxon>Sordariomycetidae</taxon>
        <taxon>Diaporthales</taxon>
        <taxon>Schizoparmaceae</taxon>
        <taxon>Coniella</taxon>
    </lineage>
</organism>
<dbReference type="STRING" id="2025994.A0A2T2ZVY8"/>
<comment type="similarity">
    <text evidence="2">Belongs to the NUP186/NUP192/NUP205 family.</text>
</comment>
<dbReference type="InParanoid" id="A0A2T2ZVY8"/>
<dbReference type="GO" id="GO:0044611">
    <property type="term" value="C:nuclear pore inner ring"/>
    <property type="evidence" value="ECO:0007669"/>
    <property type="project" value="TreeGrafter"/>
</dbReference>
<evidence type="ECO:0000256" key="1">
    <source>
        <dbReference type="ARBA" id="ARBA00004123"/>
    </source>
</evidence>
<proteinExistence type="inferred from homology"/>
<keyword evidence="3" id="KW-0813">Transport</keyword>
<name>A0A2T2ZVY8_9PEZI</name>
<dbReference type="OrthoDB" id="2019644at2759"/>
<reference evidence="5 6" key="1">
    <citation type="journal article" date="2018" name="Mycol. Prog.">
        <title>Coniella lustricola, a new species from submerged detritus.</title>
        <authorList>
            <person name="Raudabaugh D.B."/>
            <person name="Iturriaga T."/>
            <person name="Carver A."/>
            <person name="Mondo S."/>
            <person name="Pangilinan J."/>
            <person name="Lipzen A."/>
            <person name="He G."/>
            <person name="Amirebrahimi M."/>
            <person name="Grigoriev I.V."/>
            <person name="Miller A.N."/>
        </authorList>
    </citation>
    <scope>NUCLEOTIDE SEQUENCE [LARGE SCALE GENOMIC DNA]</scope>
    <source>
        <strain evidence="5 6">B22-T-1</strain>
    </source>
</reference>
<dbReference type="EMBL" id="KZ678621">
    <property type="protein sequence ID" value="PSR78098.1"/>
    <property type="molecule type" value="Genomic_DNA"/>
</dbReference>
<evidence type="ECO:0000313" key="5">
    <source>
        <dbReference type="EMBL" id="PSR78098.1"/>
    </source>
</evidence>
<dbReference type="FunCoup" id="A0A2T2ZVY8">
    <property type="interactions" value="144"/>
</dbReference>
<protein>
    <submittedName>
        <fullName evidence="5">Nucleoporin Nup186/Nup192/Nup205</fullName>
    </submittedName>
</protein>
<evidence type="ECO:0000313" key="6">
    <source>
        <dbReference type="Proteomes" id="UP000241462"/>
    </source>
</evidence>
<evidence type="ECO:0000256" key="4">
    <source>
        <dbReference type="ARBA" id="ARBA00023242"/>
    </source>
</evidence>
<sequence length="1666" mass="187138">MTEINPLDALEALHRELVAVIEHRFESLHVLELQLDAHAQAFKKLLDKPAKNEGSRNTIKTGKLAVENEQYTLNAAFQENAFQLADEVDLDEIEAAKILLNCQDDPRALGRTLFESGLVWFHQQRRYLLDCMRLCIQIAGDDDLDDNLQQFFRTYVDDNVYGASAPGGSKIIPRCMDAMQGVKSWLQKIADKVTAAGVFHGTDRPPLDDVLEYSRLSLLQQHEVLALITAGAIEKRHSKPEDFKTLLKTLQKLDRYDHLLIHLFPIIGSYITVFGSYEGNNDIEQAREFHRLLTKTDDESWVMPYLHAAIRAWWILEYAGLFVDVADGLDSLAASILTLILDEKTRAKQFTEALKDGAFDFVLSLAADVKTPIWHDPTRLGIRQWLQRKSPSLMDAAPFSEEFQLALVMQLENLVEGLISNMPDVLRKMRNEEDEQRQLNAHHEQDLDLERFLLIIAYAYEGRPDAAEAFWADPDSNLAGFLQWSSRRASTPLVSAFCEMLQSISDDDNCASSAHAFLLDEGQTASGKLRKSHSLTWTQIFKELTYFTNKLQKPATSQSHIYRSGKPTPEQAEAEPESAMMLECYLRLITKLASQSEAARIYLLKGDYNLVVGLYQLIIVPGLHHARLRSSAFYAMRALMIRKSQEECSVMWSVLDSWATGQMVPLQVQSRQTAASVKQTPMIIMRDKLQELSKGFEEPNSVVQFLNSLVSPVVGSSPLSDVLPFPEELGSQTRMPGIDPYVDYILDDVLGKNSRSLQDPLQMRTLRLSCFEFVLLCLDNFNEDLILLGHETNIPVDSIIATTDLSSYVRLHPFARVMELMLNRGVIEALFDTVSPNRAEELTQIASATPDSPIILSILRAVEVITKVLEMQDTYADLIRPLIQGQPNKKPLPAPAYLSFEDAIMSRIGLVVDLGRYCGMGHPALTLACLKLLERISSSPKIASAWGPGQYGQTHRNKAIVALEKMGDSDVISASLIGDLTEPLDFSRKADSPNYLIKIYILDFLFACLRATPNQPSIAHQLLGFECGIDFISAKKNSAFDRGTSLFHQMLRVLIEVPFGDDESGIWRWTVDLKFKIMRILQVLWTAPLSSSIVLSELRNNDFIFHLLLREINIQAVLPWDGQLMAGPEFLLTEASIAFISFLALRSLTLEYASIELCSISQQRQPHLKRKLLGALNGQFKDDDGELTPVLGVFDLFDFLASEDQLWNLPTPAFDFYRDLDLAPYLQIDSSGNTLYNLDRVKEVLLLKRLEFGKSSQLATEQDITAVDREELVLMEYIEFSNRQTQVASFRLKVLKSWTKLLLVMLESNEFKGSDQTSFLLQALQVILPSLDTYASEHHNEALELAKLAKVLLSKVDFTTAEDNSKVAWDSISDKLFQLFQICLSSISRWAGDSELRAFYYNICYRYLAGIVGHNKVFLASRQHAIKSIHIHGERLFNVLCDDAERGDANCQTAALILLGALVKIGIIQSDGFVVDTLNRLNFVGVLVDSLKSIWQDWSEAIQTGNSDIELLLGARLALIQLLCQTREGAKHVIQSNLFRAFEVSGLYMVDLDTDAGADNEVLEKLYSILLRATRVIGAAVLARGPQSNVTQGPARRFLTNSRTLIVQVLKKSAGIGLGSADVAPTRLLEETVDDLAEAFMVLISTTGFLEVRLSKFDLFYFALLR</sequence>
<dbReference type="Proteomes" id="UP000241462">
    <property type="component" value="Unassembled WGS sequence"/>
</dbReference>
<dbReference type="GO" id="GO:0017056">
    <property type="term" value="F:structural constituent of nuclear pore"/>
    <property type="evidence" value="ECO:0007669"/>
    <property type="project" value="TreeGrafter"/>
</dbReference>
<dbReference type="PANTHER" id="PTHR31344">
    <property type="entry name" value="NUCLEAR PORE COMPLEX PROTEIN NUP205"/>
    <property type="match status" value="1"/>
</dbReference>
<evidence type="ECO:0000256" key="3">
    <source>
        <dbReference type="ARBA" id="ARBA00022448"/>
    </source>
</evidence>
<keyword evidence="4" id="KW-0539">Nucleus</keyword>
<keyword evidence="6" id="KW-1185">Reference proteome</keyword>
<dbReference type="PANTHER" id="PTHR31344:SF0">
    <property type="entry name" value="NUCLEAR PORE COMPLEX PROTEIN NUP205"/>
    <property type="match status" value="1"/>
</dbReference>
<dbReference type="InterPro" id="IPR021827">
    <property type="entry name" value="Nup186/Nup192/Nup205"/>
</dbReference>
<dbReference type="GO" id="GO:0006999">
    <property type="term" value="P:nuclear pore organization"/>
    <property type="evidence" value="ECO:0007669"/>
    <property type="project" value="TreeGrafter"/>
</dbReference>
<dbReference type="Pfam" id="PF11894">
    <property type="entry name" value="Nup192"/>
    <property type="match status" value="1"/>
</dbReference>